<dbReference type="AlphaFoldDB" id="A0A811R790"/>
<keyword evidence="3" id="KW-1185">Reference proteome</keyword>
<dbReference type="EMBL" id="CAJGYO010000013">
    <property type="protein sequence ID" value="CAD6265956.1"/>
    <property type="molecule type" value="Genomic_DNA"/>
</dbReference>
<evidence type="ECO:0008006" key="4">
    <source>
        <dbReference type="Google" id="ProtNLM"/>
    </source>
</evidence>
<dbReference type="OrthoDB" id="676590at2759"/>
<protein>
    <recommendedName>
        <fullName evidence="4">F-box domain-containing protein</fullName>
    </recommendedName>
</protein>
<accession>A0A811R790</accession>
<dbReference type="Proteomes" id="UP000604825">
    <property type="component" value="Unassembled WGS sequence"/>
</dbReference>
<sequence length="73" mass="8302">MWGAEAVCKAWRCVTVKEPEPEWSSIEIAVIDALDRSAGLCEAFSGPWDDESLLYLAERFIYRTIFFLSNVVV</sequence>
<comment type="caution">
    <text evidence="2">The sequence shown here is derived from an EMBL/GenBank/DDBJ whole genome shotgun (WGS) entry which is preliminary data.</text>
</comment>
<evidence type="ECO:0000313" key="3">
    <source>
        <dbReference type="Proteomes" id="UP000604825"/>
    </source>
</evidence>
<dbReference type="EMBL" id="CAJGYO010000013">
    <property type="protein sequence ID" value="CAD6265957.1"/>
    <property type="molecule type" value="Genomic_DNA"/>
</dbReference>
<proteinExistence type="predicted"/>
<name>A0A811R790_9POAL</name>
<organism evidence="2 3">
    <name type="scientific">Miscanthus lutarioriparius</name>
    <dbReference type="NCBI Taxonomy" id="422564"/>
    <lineage>
        <taxon>Eukaryota</taxon>
        <taxon>Viridiplantae</taxon>
        <taxon>Streptophyta</taxon>
        <taxon>Embryophyta</taxon>
        <taxon>Tracheophyta</taxon>
        <taxon>Spermatophyta</taxon>
        <taxon>Magnoliopsida</taxon>
        <taxon>Liliopsida</taxon>
        <taxon>Poales</taxon>
        <taxon>Poaceae</taxon>
        <taxon>PACMAD clade</taxon>
        <taxon>Panicoideae</taxon>
        <taxon>Andropogonodae</taxon>
        <taxon>Andropogoneae</taxon>
        <taxon>Saccharinae</taxon>
        <taxon>Miscanthus</taxon>
    </lineage>
</organism>
<evidence type="ECO:0000313" key="2">
    <source>
        <dbReference type="EMBL" id="CAD6265957.1"/>
    </source>
</evidence>
<reference evidence="2" key="1">
    <citation type="submission" date="2020-10" db="EMBL/GenBank/DDBJ databases">
        <authorList>
            <person name="Han B."/>
            <person name="Lu T."/>
            <person name="Zhao Q."/>
            <person name="Huang X."/>
            <person name="Zhao Y."/>
        </authorList>
    </citation>
    <scope>NUCLEOTIDE SEQUENCE</scope>
</reference>
<gene>
    <name evidence="1" type="ORF">NCGR_LOCUS49261</name>
    <name evidence="2" type="ORF">NCGR_LOCUS49262</name>
</gene>
<evidence type="ECO:0000313" key="1">
    <source>
        <dbReference type="EMBL" id="CAD6265956.1"/>
    </source>
</evidence>